<dbReference type="FunCoup" id="G0MNY5">
    <property type="interactions" value="1048"/>
</dbReference>
<feature type="signal peptide" evidence="1">
    <location>
        <begin position="1"/>
        <end position="20"/>
    </location>
</feature>
<dbReference type="Proteomes" id="UP000008068">
    <property type="component" value="Unassembled WGS sequence"/>
</dbReference>
<gene>
    <name evidence="3" type="ORF">CAEBREN_16866</name>
</gene>
<keyword evidence="4" id="KW-1185">Reference proteome</keyword>
<feature type="chain" id="PRO_5003404391" description="NTF2-like domain-containing protein" evidence="1">
    <location>
        <begin position="21"/>
        <end position="558"/>
    </location>
</feature>
<evidence type="ECO:0000313" key="4">
    <source>
        <dbReference type="Proteomes" id="UP000008068"/>
    </source>
</evidence>
<reference evidence="4" key="1">
    <citation type="submission" date="2011-07" db="EMBL/GenBank/DDBJ databases">
        <authorList>
            <consortium name="Caenorhabditis brenneri Sequencing and Analysis Consortium"/>
            <person name="Wilson R.K."/>
        </authorList>
    </citation>
    <scope>NUCLEOTIDE SEQUENCE [LARGE SCALE GENOMIC DNA]</scope>
    <source>
        <strain evidence="4">PB2801</strain>
    </source>
</reference>
<organism evidence="4">
    <name type="scientific">Caenorhabditis brenneri</name>
    <name type="common">Nematode worm</name>
    <dbReference type="NCBI Taxonomy" id="135651"/>
    <lineage>
        <taxon>Eukaryota</taxon>
        <taxon>Metazoa</taxon>
        <taxon>Ecdysozoa</taxon>
        <taxon>Nematoda</taxon>
        <taxon>Chromadorea</taxon>
        <taxon>Rhabditida</taxon>
        <taxon>Rhabditina</taxon>
        <taxon>Rhabditomorpha</taxon>
        <taxon>Rhabditoidea</taxon>
        <taxon>Rhabditidae</taxon>
        <taxon>Peloderinae</taxon>
        <taxon>Caenorhabditis</taxon>
    </lineage>
</organism>
<accession>G0MNY5</accession>
<evidence type="ECO:0000313" key="3">
    <source>
        <dbReference type="EMBL" id="EGT39010.1"/>
    </source>
</evidence>
<dbReference type="PANTHER" id="PTHR33940:SF1">
    <property type="entry name" value="APOLIPOPHORIN-RELATED"/>
    <property type="match status" value="1"/>
</dbReference>
<evidence type="ECO:0000259" key="2">
    <source>
        <dbReference type="Pfam" id="PF26530"/>
    </source>
</evidence>
<feature type="domain" description="NTF2-like" evidence="2">
    <location>
        <begin position="75"/>
        <end position="182"/>
    </location>
</feature>
<name>G0MNY5_CAEBE</name>
<feature type="domain" description="NTF2-like" evidence="2">
    <location>
        <begin position="192"/>
        <end position="299"/>
    </location>
</feature>
<dbReference type="Pfam" id="PF26530">
    <property type="entry name" value="NTF2_3"/>
    <property type="match status" value="5"/>
</dbReference>
<dbReference type="OMA" id="SYQESPT"/>
<proteinExistence type="predicted"/>
<dbReference type="PANTHER" id="PTHR33940">
    <property type="entry name" value="PROTEIN CBG13625"/>
    <property type="match status" value="1"/>
</dbReference>
<protein>
    <recommendedName>
        <fullName evidence="2">NTF2-like domain-containing protein</fullName>
    </recommendedName>
</protein>
<feature type="domain" description="NTF2-like" evidence="2">
    <location>
        <begin position="28"/>
        <end position="69"/>
    </location>
</feature>
<sequence>MWSTTALLVLLSLGVSTIIAADLSSDAEAQKFLDRVTRSISSKDPAVIAGLFHPGFHFKGCKGIYNKADLNSDAEAQKFLDRVTRSISSKDPAVIAGLFHPGFVFTGCKGVYNKEKVVAMLTHLPAGTKFNSTLKSSEYVKDDQIKYTVEVTGFGEKPLVAEFFLGRGDQQLLGGSIPSCSKTRSVRDDAKATVEKFLARITRSIESKDLSIISGLFQPGFVFKGCKGSYDKTKIVGMLMQTPAGTKMDFTLKSAEDQGESIKYLVSFAGPNKVEIVAEFILNKKDQQLESGSIPSCQKKRLARAADLNSDAEAQKFLDRVTRSISSKDPAVIAGLFHPGFVFTGCKGVYNKEKVVSMLSHLPAGTKFNSTLKSSELVKEDQIKYTVEVTGFGEKPLIAEFFLGRGDQQLLGGSIPSCQKKRLARGAYVPTAMEHVEAFMRNAKAVIRRYDSGAVAKLFDEGFTVLGCAGKYDKAASVAQIGRIDTENPFDYELLSANFVPGNSGLVEFTVKIYGIWDNFTAEFLYHIEKGNLISGHYTSCKKGKSSRSSREFARGLY</sequence>
<keyword evidence="1" id="KW-0732">Signal</keyword>
<dbReference type="InterPro" id="IPR058721">
    <property type="entry name" value="NTF2_3"/>
</dbReference>
<evidence type="ECO:0000256" key="1">
    <source>
        <dbReference type="SAM" id="SignalP"/>
    </source>
</evidence>
<dbReference type="InParanoid" id="G0MNY5"/>
<feature type="domain" description="NTF2-like" evidence="2">
    <location>
        <begin position="434"/>
        <end position="543"/>
    </location>
</feature>
<dbReference type="eggNOG" id="KOG4297">
    <property type="taxonomic scope" value="Eukaryota"/>
</dbReference>
<dbReference type="AlphaFoldDB" id="G0MNY5"/>
<dbReference type="OrthoDB" id="5868383at2759"/>
<dbReference type="HOGENOM" id="CLU_035851_1_0_1"/>
<feature type="domain" description="NTF2-like" evidence="2">
    <location>
        <begin position="313"/>
        <end position="420"/>
    </location>
</feature>
<dbReference type="EMBL" id="GL379804">
    <property type="protein sequence ID" value="EGT39010.1"/>
    <property type="molecule type" value="Genomic_DNA"/>
</dbReference>
<dbReference type="STRING" id="135651.G0MNY5"/>